<gene>
    <name evidence="1" type="ORF">B0181_04815</name>
    <name evidence="2" type="ORF">NCTC10293_02177</name>
</gene>
<name>A0A1T0A3B3_9GAMM</name>
<organism evidence="1 3">
    <name type="scientific">Moraxella caviae</name>
    <dbReference type="NCBI Taxonomy" id="34060"/>
    <lineage>
        <taxon>Bacteria</taxon>
        <taxon>Pseudomonadati</taxon>
        <taxon>Pseudomonadota</taxon>
        <taxon>Gammaproteobacteria</taxon>
        <taxon>Moraxellales</taxon>
        <taxon>Moraxellaceae</taxon>
        <taxon>Moraxella</taxon>
    </lineage>
</organism>
<dbReference type="Proteomes" id="UP000255279">
    <property type="component" value="Unassembled WGS sequence"/>
</dbReference>
<sequence>MAVSDLVRSQNSVHHFGNDNVSELVKRLQAQTKANLLGNKKLMQAAIQNIGFDAFAYLDCMFYLEEFLKDGSIHFRDIQKGDMGKTGLFYQQNPTSFDEKAQQHIAHDGVFVLAMAISGENYATFSRLFGYHNTLSKDYELYKEDTLTLLLPFDFAVTIDAQHMPATPVICDGETPHMLYQYFGDISLFKSTLTPAPVAGLVANDELPYALGYVPHPDILAHTLFNQGLIDAQKITFDNARETLKVSNTLALQMLKNRYHIPISQEYIDRLQKTEDQMYELEKQGKPIVVEI</sequence>
<evidence type="ECO:0000313" key="2">
    <source>
        <dbReference type="EMBL" id="STZ14582.1"/>
    </source>
</evidence>
<dbReference type="Proteomes" id="UP000190435">
    <property type="component" value="Unassembled WGS sequence"/>
</dbReference>
<keyword evidence="3" id="KW-1185">Reference proteome</keyword>
<dbReference type="AlphaFoldDB" id="A0A1T0A3B3"/>
<reference evidence="2 4" key="2">
    <citation type="submission" date="2018-06" db="EMBL/GenBank/DDBJ databases">
        <authorList>
            <consortium name="Pathogen Informatics"/>
            <person name="Doyle S."/>
        </authorList>
    </citation>
    <scope>NUCLEOTIDE SEQUENCE [LARGE SCALE GENOMIC DNA]</scope>
    <source>
        <strain evidence="2 4">NCTC10293</strain>
    </source>
</reference>
<dbReference type="STRING" id="34060.B0181_04815"/>
<protein>
    <submittedName>
        <fullName evidence="1">Uncharacterized protein</fullName>
    </submittedName>
</protein>
<evidence type="ECO:0000313" key="3">
    <source>
        <dbReference type="Proteomes" id="UP000190435"/>
    </source>
</evidence>
<evidence type="ECO:0000313" key="1">
    <source>
        <dbReference type="EMBL" id="OOR90200.1"/>
    </source>
</evidence>
<dbReference type="EMBL" id="MUXU01000033">
    <property type="protein sequence ID" value="OOR90200.1"/>
    <property type="molecule type" value="Genomic_DNA"/>
</dbReference>
<dbReference type="EMBL" id="UGQE01000004">
    <property type="protein sequence ID" value="STZ14582.1"/>
    <property type="molecule type" value="Genomic_DNA"/>
</dbReference>
<evidence type="ECO:0000313" key="4">
    <source>
        <dbReference type="Proteomes" id="UP000255279"/>
    </source>
</evidence>
<accession>A0A1T0A3B3</accession>
<proteinExistence type="predicted"/>
<reference evidence="1 3" key="1">
    <citation type="submission" date="2017-02" db="EMBL/GenBank/DDBJ databases">
        <title>Draft genome sequence of Moraxella caviae CCUG 355 type strain.</title>
        <authorList>
            <person name="Engstrom-Jakobsson H."/>
            <person name="Salva-Serra F."/>
            <person name="Thorell K."/>
            <person name="Gonzales-Siles L."/>
            <person name="Karlsson R."/>
            <person name="Boulund F."/>
            <person name="Engstrand L."/>
            <person name="Moore E."/>
        </authorList>
    </citation>
    <scope>NUCLEOTIDE SEQUENCE [LARGE SCALE GENOMIC DNA]</scope>
    <source>
        <strain evidence="1 3">CCUG 355</strain>
    </source>
</reference>